<dbReference type="InterPro" id="IPR013783">
    <property type="entry name" value="Ig-like_fold"/>
</dbReference>
<organism evidence="4 5">
    <name type="scientific">Colwellia maritima</name>
    <dbReference type="NCBI Taxonomy" id="2912588"/>
    <lineage>
        <taxon>Bacteria</taxon>
        <taxon>Pseudomonadati</taxon>
        <taxon>Pseudomonadota</taxon>
        <taxon>Gammaproteobacteria</taxon>
        <taxon>Alteromonadales</taxon>
        <taxon>Colwelliaceae</taxon>
        <taxon>Colwellia</taxon>
    </lineage>
</organism>
<keyword evidence="2" id="KW-0732">Signal</keyword>
<dbReference type="PROSITE" id="PS51257">
    <property type="entry name" value="PROKAR_LIPOPROTEIN"/>
    <property type="match status" value="1"/>
</dbReference>
<dbReference type="CDD" id="cd00146">
    <property type="entry name" value="PKD"/>
    <property type="match status" value="1"/>
</dbReference>
<reference evidence="4" key="1">
    <citation type="submission" date="2022-01" db="EMBL/GenBank/DDBJ databases">
        <title>Colwellia maritima, isolated from seawater.</title>
        <authorList>
            <person name="Kristyanto S."/>
            <person name="Jung J."/>
            <person name="Jeon C.O."/>
        </authorList>
    </citation>
    <scope>NUCLEOTIDE SEQUENCE</scope>
    <source>
        <strain evidence="4">MSW7</strain>
    </source>
</reference>
<feature type="signal peptide" evidence="2">
    <location>
        <begin position="1"/>
        <end position="23"/>
    </location>
</feature>
<dbReference type="Proteomes" id="UP001139646">
    <property type="component" value="Unassembled WGS sequence"/>
</dbReference>
<dbReference type="Pfam" id="PF14240">
    <property type="entry name" value="YHYH"/>
    <property type="match status" value="1"/>
</dbReference>
<protein>
    <submittedName>
        <fullName evidence="4">YHYH protein</fullName>
    </submittedName>
</protein>
<name>A0ABS9X1S0_9GAMM</name>
<feature type="domain" description="YHYH" evidence="3">
    <location>
        <begin position="208"/>
        <end position="412"/>
    </location>
</feature>
<dbReference type="SUPFAM" id="SSF49299">
    <property type="entry name" value="PKD domain"/>
    <property type="match status" value="1"/>
</dbReference>
<feature type="region of interest" description="Disordered" evidence="1">
    <location>
        <begin position="25"/>
        <end position="45"/>
    </location>
</feature>
<comment type="caution">
    <text evidence="4">The sequence shown here is derived from an EMBL/GenBank/DDBJ whole genome shotgun (WGS) entry which is preliminary data.</text>
</comment>
<evidence type="ECO:0000259" key="3">
    <source>
        <dbReference type="Pfam" id="PF14240"/>
    </source>
</evidence>
<proteinExistence type="predicted"/>
<keyword evidence="5" id="KW-1185">Reference proteome</keyword>
<evidence type="ECO:0000256" key="1">
    <source>
        <dbReference type="SAM" id="MobiDB-lite"/>
    </source>
</evidence>
<dbReference type="Pfam" id="PF22352">
    <property type="entry name" value="K319L-like_PKD"/>
    <property type="match status" value="1"/>
</dbReference>
<dbReference type="InterPro" id="IPR035986">
    <property type="entry name" value="PKD_dom_sf"/>
</dbReference>
<evidence type="ECO:0000313" key="4">
    <source>
        <dbReference type="EMBL" id="MCI2284183.1"/>
    </source>
</evidence>
<dbReference type="RefSeq" id="WP_242286636.1">
    <property type="nucleotide sequence ID" value="NZ_JAKKSL010000002.1"/>
</dbReference>
<evidence type="ECO:0000256" key="2">
    <source>
        <dbReference type="SAM" id="SignalP"/>
    </source>
</evidence>
<gene>
    <name evidence="4" type="ORF">L3081_13335</name>
</gene>
<dbReference type="InterPro" id="IPR025924">
    <property type="entry name" value="YHYH_dom"/>
</dbReference>
<dbReference type="Gene3D" id="2.60.40.10">
    <property type="entry name" value="Immunoglobulins"/>
    <property type="match status" value="1"/>
</dbReference>
<accession>A0ABS9X1S0</accession>
<sequence>MKQNIVGNTLVSFLVACTLSACGGSSSNSSSDDSDDNDITVTNTTPIANVGDDQAIFVGSTVTLSGDQSSDADGDTLGYSWSLSTLPNGSVAILSSDTDVAPSFVADVVGTYVISLIVNDAEVNSESDSVEIVVSAVVNGSTASVLCDYSYDAYNDSDSVQLNSTVTWSCTDEERELAANGVPDHAVGTFPNNNNPNTITEQDVADSFTLEPLETQTATTLGGPAGTTGYVLNGVKIDANTAGSCDDTGDNCSLIGNTGNWHIEALGHNSFDFGTDDNNAHVQPGGVYHYHGMPEGFVTKQGGSETKMTIIGWAADGFPIYARYGYTIASDASSELKAMTGSYQLKTDVPTSRPSTDTYSLGTFGEDWEYVADSGDLDECNGRYGVTPEFPQGIYHYFATDTYPYFQRCVKGEVEATAGGMPPP</sequence>
<feature type="chain" id="PRO_5046584351" evidence="2">
    <location>
        <begin position="24"/>
        <end position="424"/>
    </location>
</feature>
<evidence type="ECO:0000313" key="5">
    <source>
        <dbReference type="Proteomes" id="UP001139646"/>
    </source>
</evidence>
<dbReference type="EMBL" id="JAKKSL010000002">
    <property type="protein sequence ID" value="MCI2284183.1"/>
    <property type="molecule type" value="Genomic_DNA"/>
</dbReference>